<proteinExistence type="predicted"/>
<dbReference type="EMBL" id="CM042047">
    <property type="protein sequence ID" value="KAI3772499.1"/>
    <property type="molecule type" value="Genomic_DNA"/>
</dbReference>
<evidence type="ECO:0000313" key="1">
    <source>
        <dbReference type="EMBL" id="KAI3772499.1"/>
    </source>
</evidence>
<sequence>MLLPLSTIEKDGGNLLKQKDDNLGVGGELKNLKVFADIWVDPQQLLMVTVAVTLKAIGYEIEDPCLLRLYTYTEQARMNRT</sequence>
<protein>
    <submittedName>
        <fullName evidence="1">Uncharacterized protein</fullName>
    </submittedName>
</protein>
<name>A0ACB9FMJ1_ARCLA</name>
<evidence type="ECO:0000313" key="2">
    <source>
        <dbReference type="Proteomes" id="UP001055879"/>
    </source>
</evidence>
<keyword evidence="2" id="KW-1185">Reference proteome</keyword>
<accession>A0ACB9FMJ1</accession>
<reference evidence="2" key="1">
    <citation type="journal article" date="2022" name="Mol. Ecol. Resour.">
        <title>The genomes of chicory, endive, great burdock and yacon provide insights into Asteraceae palaeo-polyploidization history and plant inulin production.</title>
        <authorList>
            <person name="Fan W."/>
            <person name="Wang S."/>
            <person name="Wang H."/>
            <person name="Wang A."/>
            <person name="Jiang F."/>
            <person name="Liu H."/>
            <person name="Zhao H."/>
            <person name="Xu D."/>
            <person name="Zhang Y."/>
        </authorList>
    </citation>
    <scope>NUCLEOTIDE SEQUENCE [LARGE SCALE GENOMIC DNA]</scope>
    <source>
        <strain evidence="2">cv. Niubang</strain>
    </source>
</reference>
<dbReference type="Proteomes" id="UP001055879">
    <property type="component" value="Linkage Group LG01"/>
</dbReference>
<reference evidence="1 2" key="2">
    <citation type="journal article" date="2022" name="Mol. Ecol. Resour.">
        <title>The genomes of chicory, endive, great burdock and yacon provide insights into Asteraceae paleo-polyploidization history and plant inulin production.</title>
        <authorList>
            <person name="Fan W."/>
            <person name="Wang S."/>
            <person name="Wang H."/>
            <person name="Wang A."/>
            <person name="Jiang F."/>
            <person name="Liu H."/>
            <person name="Zhao H."/>
            <person name="Xu D."/>
            <person name="Zhang Y."/>
        </authorList>
    </citation>
    <scope>NUCLEOTIDE SEQUENCE [LARGE SCALE GENOMIC DNA]</scope>
    <source>
        <strain evidence="2">cv. Niubang</strain>
    </source>
</reference>
<organism evidence="1 2">
    <name type="scientific">Arctium lappa</name>
    <name type="common">Greater burdock</name>
    <name type="synonym">Lappa major</name>
    <dbReference type="NCBI Taxonomy" id="4217"/>
    <lineage>
        <taxon>Eukaryota</taxon>
        <taxon>Viridiplantae</taxon>
        <taxon>Streptophyta</taxon>
        <taxon>Embryophyta</taxon>
        <taxon>Tracheophyta</taxon>
        <taxon>Spermatophyta</taxon>
        <taxon>Magnoliopsida</taxon>
        <taxon>eudicotyledons</taxon>
        <taxon>Gunneridae</taxon>
        <taxon>Pentapetalae</taxon>
        <taxon>asterids</taxon>
        <taxon>campanulids</taxon>
        <taxon>Asterales</taxon>
        <taxon>Asteraceae</taxon>
        <taxon>Carduoideae</taxon>
        <taxon>Cardueae</taxon>
        <taxon>Arctiinae</taxon>
        <taxon>Arctium</taxon>
    </lineage>
</organism>
<comment type="caution">
    <text evidence="1">The sequence shown here is derived from an EMBL/GenBank/DDBJ whole genome shotgun (WGS) entry which is preliminary data.</text>
</comment>
<gene>
    <name evidence="1" type="ORF">L6452_03685</name>
</gene>